<evidence type="ECO:0000313" key="7">
    <source>
        <dbReference type="EMBL" id="TWF75886.1"/>
    </source>
</evidence>
<gene>
    <name evidence="7" type="ORF">FHX44_111771</name>
</gene>
<dbReference type="PANTHER" id="PTHR42973">
    <property type="entry name" value="BINDING OXIDOREDUCTASE, PUTATIVE (AFU_ORTHOLOGUE AFUA_1G17690)-RELATED"/>
    <property type="match status" value="1"/>
</dbReference>
<dbReference type="InterPro" id="IPR016169">
    <property type="entry name" value="FAD-bd_PCMH_sub2"/>
</dbReference>
<organism evidence="7 8">
    <name type="scientific">Pseudonocardia hierapolitana</name>
    <dbReference type="NCBI Taxonomy" id="1128676"/>
    <lineage>
        <taxon>Bacteria</taxon>
        <taxon>Bacillati</taxon>
        <taxon>Actinomycetota</taxon>
        <taxon>Actinomycetes</taxon>
        <taxon>Pseudonocardiales</taxon>
        <taxon>Pseudonocardiaceae</taxon>
        <taxon>Pseudonocardia</taxon>
    </lineage>
</organism>
<dbReference type="AlphaFoldDB" id="A0A561SM27"/>
<dbReference type="InterPro" id="IPR016167">
    <property type="entry name" value="FAD-bd_PCMH_sub1"/>
</dbReference>
<dbReference type="PROSITE" id="PS00862">
    <property type="entry name" value="OX2_COVAL_FAD"/>
    <property type="match status" value="1"/>
</dbReference>
<evidence type="ECO:0000256" key="3">
    <source>
        <dbReference type="ARBA" id="ARBA00022630"/>
    </source>
</evidence>
<dbReference type="Pfam" id="PF01565">
    <property type="entry name" value="FAD_binding_4"/>
    <property type="match status" value="1"/>
</dbReference>
<keyword evidence="8" id="KW-1185">Reference proteome</keyword>
<name>A0A561SM27_9PSEU</name>
<protein>
    <submittedName>
        <fullName evidence="7">FAD/FMN-containing dehydrogenase</fullName>
    </submittedName>
</protein>
<keyword evidence="3" id="KW-0285">Flavoprotein</keyword>
<dbReference type="InterPro" id="IPR006094">
    <property type="entry name" value="Oxid_FAD_bind_N"/>
</dbReference>
<dbReference type="InterPro" id="IPR016166">
    <property type="entry name" value="FAD-bd_PCMH"/>
</dbReference>
<comment type="cofactor">
    <cofactor evidence="1">
        <name>FAD</name>
        <dbReference type="ChEBI" id="CHEBI:57692"/>
    </cofactor>
</comment>
<dbReference type="Gene3D" id="3.40.462.20">
    <property type="match status" value="1"/>
</dbReference>
<evidence type="ECO:0000256" key="1">
    <source>
        <dbReference type="ARBA" id="ARBA00001974"/>
    </source>
</evidence>
<accession>A0A561SM27</accession>
<dbReference type="InterPro" id="IPR036318">
    <property type="entry name" value="FAD-bd_PCMH-like_sf"/>
</dbReference>
<evidence type="ECO:0000256" key="5">
    <source>
        <dbReference type="ARBA" id="ARBA00023002"/>
    </source>
</evidence>
<dbReference type="Gene3D" id="3.30.465.10">
    <property type="match status" value="1"/>
</dbReference>
<evidence type="ECO:0000313" key="8">
    <source>
        <dbReference type="Proteomes" id="UP000321261"/>
    </source>
</evidence>
<dbReference type="Gene3D" id="3.30.43.10">
    <property type="entry name" value="Uridine Diphospho-n-acetylenolpyruvylglucosamine Reductase, domain 2"/>
    <property type="match status" value="1"/>
</dbReference>
<dbReference type="SUPFAM" id="SSF56176">
    <property type="entry name" value="FAD-binding/transporter-associated domain-like"/>
    <property type="match status" value="1"/>
</dbReference>
<comment type="similarity">
    <text evidence="2">Belongs to the oxygen-dependent FAD-linked oxidoreductase family.</text>
</comment>
<dbReference type="GO" id="GO:0071949">
    <property type="term" value="F:FAD binding"/>
    <property type="evidence" value="ECO:0007669"/>
    <property type="project" value="InterPro"/>
</dbReference>
<evidence type="ECO:0000256" key="2">
    <source>
        <dbReference type="ARBA" id="ARBA00005466"/>
    </source>
</evidence>
<keyword evidence="4" id="KW-0274">FAD</keyword>
<dbReference type="PROSITE" id="PS51387">
    <property type="entry name" value="FAD_PCMH"/>
    <property type="match status" value="1"/>
</dbReference>
<reference evidence="7 8" key="1">
    <citation type="submission" date="2019-06" db="EMBL/GenBank/DDBJ databases">
        <title>Sequencing the genomes of 1000 actinobacteria strains.</title>
        <authorList>
            <person name="Klenk H.-P."/>
        </authorList>
    </citation>
    <scope>NUCLEOTIDE SEQUENCE [LARGE SCALE GENOMIC DNA]</scope>
    <source>
        <strain evidence="7 8">DSM 45671</strain>
    </source>
</reference>
<dbReference type="InterPro" id="IPR012951">
    <property type="entry name" value="BBE"/>
</dbReference>
<feature type="domain" description="FAD-binding PCMH-type" evidence="6">
    <location>
        <begin position="44"/>
        <end position="215"/>
    </location>
</feature>
<dbReference type="Proteomes" id="UP000321261">
    <property type="component" value="Unassembled WGS sequence"/>
</dbReference>
<evidence type="ECO:0000259" key="6">
    <source>
        <dbReference type="PROSITE" id="PS51387"/>
    </source>
</evidence>
<sequence length="465" mass="49119">MTTSELVGSDERAVVEALRTSVRGAVVDRSDPGYDEARRVWNGLIDRRPGVIARCGGTADVVEAVRVARSHRPVVSVRGGGHQVAGSAVCDDGMVIDLSGMRAVHVDPAARTVRAQAGATWADVDRATQLFGLVTPGGEVSQTGIAGFTLGGGMGVLQRRYGLACDNLRSIEIVTADGVVRTASREEHPDLFWAARGGGRGLGVVTSFEFALHPLGPVVREALVFYPYDQARTVARGWRDLTAQLPDTVSPEFVLWSVPPDPAIPAELHGAPVVIVAGVYAGDPADADPVLAPLAELGTPLMQGGGELRYAEMQQALDPAFPAGGRYFFKSHFVGDLTDDAIDTMIACDARRATPQSLMVIRTLGGAIDRVGAGESAYPHRGARYNLSIDAGWTDPALDDTAIGWARSSWGALREFATGGVYVNFAGLDEDSARDAVFGESAARLDEIQAAYDPDGLFAAAARRP</sequence>
<comment type="caution">
    <text evidence="7">The sequence shown here is derived from an EMBL/GenBank/DDBJ whole genome shotgun (WGS) entry which is preliminary data.</text>
</comment>
<dbReference type="GO" id="GO:0016491">
    <property type="term" value="F:oxidoreductase activity"/>
    <property type="evidence" value="ECO:0007669"/>
    <property type="project" value="UniProtKB-KW"/>
</dbReference>
<proteinExistence type="inferred from homology"/>
<dbReference type="EMBL" id="VIWU01000001">
    <property type="protein sequence ID" value="TWF75886.1"/>
    <property type="molecule type" value="Genomic_DNA"/>
</dbReference>
<dbReference type="Pfam" id="PF08031">
    <property type="entry name" value="BBE"/>
    <property type="match status" value="1"/>
</dbReference>
<keyword evidence="5" id="KW-0560">Oxidoreductase</keyword>
<dbReference type="OrthoDB" id="9775082at2"/>
<evidence type="ECO:0000256" key="4">
    <source>
        <dbReference type="ARBA" id="ARBA00022827"/>
    </source>
</evidence>
<dbReference type="PANTHER" id="PTHR42973:SF39">
    <property type="entry name" value="FAD-BINDING PCMH-TYPE DOMAIN-CONTAINING PROTEIN"/>
    <property type="match status" value="1"/>
</dbReference>
<dbReference type="InterPro" id="IPR006093">
    <property type="entry name" value="Oxy_OxRdtase_FAD_BS"/>
</dbReference>
<dbReference type="InterPro" id="IPR050416">
    <property type="entry name" value="FAD-linked_Oxidoreductase"/>
</dbReference>
<dbReference type="RefSeq" id="WP_147255022.1">
    <property type="nucleotide sequence ID" value="NZ_VIWU01000001.1"/>
</dbReference>